<sequence length="67" mass="7873">MKKGATGKRPSSSKECVERNFFIYRLRKKGIPFEAIGRFFGISKNRVIKIYQTVEKKMGVELYEIRN</sequence>
<reference evidence="1 2" key="1">
    <citation type="journal article" date="2021" name="bioRxiv">
        <title>Unique metabolic strategies in Hadean analogues reveal hints for primordial physiology.</title>
        <authorList>
            <person name="Nobu M.K."/>
            <person name="Nakai R."/>
            <person name="Tamazawa S."/>
            <person name="Mori H."/>
            <person name="Toyoda A."/>
            <person name="Ijiri A."/>
            <person name="Suzuki S."/>
            <person name="Kurokawa K."/>
            <person name="Kamagata Y."/>
            <person name="Tamaki H."/>
        </authorList>
    </citation>
    <scope>NUCLEOTIDE SEQUENCE [LARGE SCALE GENOMIC DNA]</scope>
    <source>
        <strain evidence="1">BS525</strain>
    </source>
</reference>
<protein>
    <recommendedName>
        <fullName evidence="3">RNA polymerase sigma-70 region 4 domain-containing protein</fullName>
    </recommendedName>
</protein>
<dbReference type="EMBL" id="QLTW01000226">
    <property type="protein sequence ID" value="MBT9145919.1"/>
    <property type="molecule type" value="Genomic_DNA"/>
</dbReference>
<dbReference type="AlphaFoldDB" id="A0A9E2F1X1"/>
<organism evidence="1 2">
    <name type="scientific">Psychracetigena formicireducens</name>
    <dbReference type="NCBI Taxonomy" id="2986056"/>
    <lineage>
        <taxon>Bacteria</taxon>
        <taxon>Bacillati</taxon>
        <taxon>Candidatus Lithacetigenota</taxon>
        <taxon>Candidatus Psychracetigena</taxon>
    </lineage>
</organism>
<evidence type="ECO:0008006" key="3">
    <source>
        <dbReference type="Google" id="ProtNLM"/>
    </source>
</evidence>
<accession>A0A9E2F1X1</accession>
<name>A0A9E2F1X1_PSYF1</name>
<proteinExistence type="predicted"/>
<comment type="caution">
    <text evidence="1">The sequence shown here is derived from an EMBL/GenBank/DDBJ whole genome shotgun (WGS) entry which is preliminary data.</text>
</comment>
<dbReference type="Proteomes" id="UP000811545">
    <property type="component" value="Unassembled WGS sequence"/>
</dbReference>
<gene>
    <name evidence="1" type="ORF">DDT42_01796</name>
</gene>
<evidence type="ECO:0000313" key="1">
    <source>
        <dbReference type="EMBL" id="MBT9145919.1"/>
    </source>
</evidence>
<evidence type="ECO:0000313" key="2">
    <source>
        <dbReference type="Proteomes" id="UP000811545"/>
    </source>
</evidence>